<organism evidence="6 7">
    <name type="scientific">Aerococcus urinaeequi</name>
    <dbReference type="NCBI Taxonomy" id="51665"/>
    <lineage>
        <taxon>Bacteria</taxon>
        <taxon>Bacillati</taxon>
        <taxon>Bacillota</taxon>
        <taxon>Bacilli</taxon>
        <taxon>Lactobacillales</taxon>
        <taxon>Aerococcaceae</taxon>
        <taxon>Aerococcus</taxon>
    </lineage>
</organism>
<dbReference type="GO" id="GO:0016887">
    <property type="term" value="F:ATP hydrolysis activity"/>
    <property type="evidence" value="ECO:0007669"/>
    <property type="project" value="InterPro"/>
</dbReference>
<keyword evidence="2" id="KW-0813">Transport</keyword>
<gene>
    <name evidence="6" type="ORF">OZ415_04975</name>
</gene>
<dbReference type="Pfam" id="PF00005">
    <property type="entry name" value="ABC_tran"/>
    <property type="match status" value="1"/>
</dbReference>
<evidence type="ECO:0000313" key="7">
    <source>
        <dbReference type="Proteomes" id="UP001164714"/>
    </source>
</evidence>
<dbReference type="GO" id="GO:0016491">
    <property type="term" value="F:oxidoreductase activity"/>
    <property type="evidence" value="ECO:0007669"/>
    <property type="project" value="InterPro"/>
</dbReference>
<evidence type="ECO:0000313" key="6">
    <source>
        <dbReference type="EMBL" id="WAT25417.1"/>
    </source>
</evidence>
<dbReference type="PROSITE" id="PS50893">
    <property type="entry name" value="ABC_TRANSPORTER_2"/>
    <property type="match status" value="1"/>
</dbReference>
<sequence>MITVEKLVKKFGDNTVLKGIDFQVNEGEVVAIIGPSGSGKSTFLRSLNLLESPESGTIEINGVKVIAPDIKKQDAFALRQQTAMVFQHYNLFRNKTGLENVTLSLISNNVMKKDEAAEFGEKLLKQVGLSKQKNQYPVTLSGGQQQRVSIAQALAVQPKAILLDEPTSALDAGTLNYMTPIMDGAREAVGTILFFEDRDAVEAGIPGNPERRSVYKNHESANAQLTAWLALTELGLGANLQHFNIGYEQGFDAAIRELLDLPEAWELVAEMPFGSIEAPAAEKEVIAVEEQVILK</sequence>
<dbReference type="Gene3D" id="3.40.50.300">
    <property type="entry name" value="P-loop containing nucleotide triphosphate hydrolases"/>
    <property type="match status" value="1"/>
</dbReference>
<comment type="subcellular location">
    <subcellularLocation>
        <location evidence="1">Cell membrane</location>
        <topology evidence="1">Peripheral membrane protein</topology>
    </subcellularLocation>
</comment>
<reference evidence="6" key="1">
    <citation type="submission" date="2022-12" db="EMBL/GenBank/DDBJ databases">
        <title>Whole genome sequence analysis of a duck derived balloon bacteium Aerococcus urinaeequi henan2020.</title>
        <authorList>
            <person name="Zhang H."/>
            <person name="Qiao H.X."/>
            <person name="Bian C.Z."/>
            <person name="Shu J.C."/>
        </authorList>
    </citation>
    <scope>NUCLEOTIDE SEQUENCE</scope>
    <source>
        <strain evidence="6">2020-HN-1</strain>
    </source>
</reference>
<dbReference type="RefSeq" id="WP_269105525.1">
    <property type="nucleotide sequence ID" value="NZ_CP114063.1"/>
</dbReference>
<dbReference type="InterPro" id="IPR027417">
    <property type="entry name" value="P-loop_NTPase"/>
</dbReference>
<dbReference type="SUPFAM" id="SSF52540">
    <property type="entry name" value="P-loop containing nucleoside triphosphate hydrolases"/>
    <property type="match status" value="1"/>
</dbReference>
<dbReference type="AlphaFoldDB" id="A0AA47J289"/>
<evidence type="ECO:0000256" key="4">
    <source>
        <dbReference type="ARBA" id="ARBA00022840"/>
    </source>
</evidence>
<evidence type="ECO:0000256" key="2">
    <source>
        <dbReference type="ARBA" id="ARBA00022448"/>
    </source>
</evidence>
<dbReference type="InterPro" id="IPR003593">
    <property type="entry name" value="AAA+_ATPase"/>
</dbReference>
<dbReference type="InterPro" id="IPR000415">
    <property type="entry name" value="Nitroreductase-like"/>
</dbReference>
<proteinExistence type="predicted"/>
<dbReference type="Proteomes" id="UP001164714">
    <property type="component" value="Chromosome"/>
</dbReference>
<evidence type="ECO:0000256" key="1">
    <source>
        <dbReference type="ARBA" id="ARBA00004202"/>
    </source>
</evidence>
<dbReference type="PANTHER" id="PTHR43166:SF35">
    <property type="entry name" value="L-CYSTINE IMPORT ATP-BINDING PROTEIN TCYN"/>
    <property type="match status" value="1"/>
</dbReference>
<keyword evidence="4 6" id="KW-0067">ATP-binding</keyword>
<dbReference type="SMART" id="SM00382">
    <property type="entry name" value="AAA"/>
    <property type="match status" value="1"/>
</dbReference>
<dbReference type="InterPro" id="IPR050086">
    <property type="entry name" value="MetN_ABC_transporter-like"/>
</dbReference>
<protein>
    <submittedName>
        <fullName evidence="6">ATP-binding cassette domain-containing protein</fullName>
    </submittedName>
</protein>
<dbReference type="InterPro" id="IPR017871">
    <property type="entry name" value="ABC_transporter-like_CS"/>
</dbReference>
<dbReference type="PANTHER" id="PTHR43166">
    <property type="entry name" value="AMINO ACID IMPORT ATP-BINDING PROTEIN"/>
    <property type="match status" value="1"/>
</dbReference>
<dbReference type="PROSITE" id="PS00211">
    <property type="entry name" value="ABC_TRANSPORTER_1"/>
    <property type="match status" value="1"/>
</dbReference>
<dbReference type="InterPro" id="IPR003439">
    <property type="entry name" value="ABC_transporter-like_ATP-bd"/>
</dbReference>
<dbReference type="GO" id="GO:0005524">
    <property type="term" value="F:ATP binding"/>
    <property type="evidence" value="ECO:0007669"/>
    <property type="project" value="UniProtKB-KW"/>
</dbReference>
<accession>A0AA47J289</accession>
<feature type="domain" description="ABC transporter" evidence="5">
    <location>
        <begin position="2"/>
        <end position="258"/>
    </location>
</feature>
<evidence type="ECO:0000259" key="5">
    <source>
        <dbReference type="PROSITE" id="PS50893"/>
    </source>
</evidence>
<dbReference type="EMBL" id="CP114063">
    <property type="protein sequence ID" value="WAT25417.1"/>
    <property type="molecule type" value="Genomic_DNA"/>
</dbReference>
<dbReference type="SUPFAM" id="SSF55469">
    <property type="entry name" value="FMN-dependent nitroreductase-like"/>
    <property type="match status" value="1"/>
</dbReference>
<keyword evidence="3" id="KW-0547">Nucleotide-binding</keyword>
<dbReference type="Gene3D" id="3.40.109.10">
    <property type="entry name" value="NADH Oxidase"/>
    <property type="match status" value="1"/>
</dbReference>
<dbReference type="GO" id="GO:0005886">
    <property type="term" value="C:plasma membrane"/>
    <property type="evidence" value="ECO:0007669"/>
    <property type="project" value="UniProtKB-SubCell"/>
</dbReference>
<name>A0AA47J289_9LACT</name>
<evidence type="ECO:0000256" key="3">
    <source>
        <dbReference type="ARBA" id="ARBA00022741"/>
    </source>
</evidence>